<dbReference type="InterPro" id="IPR001509">
    <property type="entry name" value="Epimerase_deHydtase"/>
</dbReference>
<dbReference type="SUPFAM" id="SSF51735">
    <property type="entry name" value="NAD(P)-binding Rossmann-fold domains"/>
    <property type="match status" value="1"/>
</dbReference>
<reference evidence="2 3" key="1">
    <citation type="submission" date="2018-05" db="EMBL/GenBank/DDBJ databases">
        <title>Animal gut microbial communities from fecal samples from Wisconsin, USA.</title>
        <authorList>
            <person name="Neumann A."/>
        </authorList>
    </citation>
    <scope>NUCLEOTIDE SEQUENCE [LARGE SCALE GENOMIC DNA]</scope>
    <source>
        <strain evidence="2 3">UWS4</strain>
    </source>
</reference>
<dbReference type="PANTHER" id="PTHR43245:SF13">
    <property type="entry name" value="UDP-D-APIOSE_UDP-D-XYLOSE SYNTHASE 2"/>
    <property type="match status" value="1"/>
</dbReference>
<dbReference type="EMBL" id="QGHD01000001">
    <property type="protein sequence ID" value="PWL04076.1"/>
    <property type="molecule type" value="Genomic_DNA"/>
</dbReference>
<accession>A0ABX5LNT7</accession>
<sequence length="344" mass="38349">MPKTIALVGAGGFIGSHWIRALLSRTDFRILAVDLDFHRLIDLQKSEAQKENPRITFCENDIAESAVVEKVAECDIVVNLAAICTPSRYMDEAIAVIESNFTHPIELAKACAKTHAWLIYFSTSEVYGKTSSAAEPLLEDSSDFVQGPITASRWSYAVAKQLSERYIAAIPHLRWSVVRPFNFVGPWMDFMPGVDGEGIPRVLANFSSALVKNESLILVNGGEAKRSFTAIDDAVEFLFCLLAHPEAAYSQAFNVGNLQNELSIRELAILMRKIYAEIKGISPETLPPMREISGEDYYGKGYEDSLRRVPSIEKAKRLLNFTAKIPLQNALEKSLRWFVNHYGA</sequence>
<comment type="caution">
    <text evidence="2">The sequence shown here is derived from an EMBL/GenBank/DDBJ whole genome shotgun (WGS) entry which is preliminary data.</text>
</comment>
<evidence type="ECO:0000313" key="2">
    <source>
        <dbReference type="EMBL" id="PWL04076.1"/>
    </source>
</evidence>
<dbReference type="InterPro" id="IPR050177">
    <property type="entry name" value="Lipid_A_modif_metabolic_enz"/>
</dbReference>
<organism evidence="2 3">
    <name type="scientific">Hallerella porci</name>
    <dbReference type="NCBI Taxonomy" id="1945871"/>
    <lineage>
        <taxon>Bacteria</taxon>
        <taxon>Pseudomonadati</taxon>
        <taxon>Fibrobacterota</taxon>
        <taxon>Fibrobacteria</taxon>
        <taxon>Fibrobacterales</taxon>
        <taxon>Fibrobacteraceae</taxon>
        <taxon>Hallerella</taxon>
    </lineage>
</organism>
<dbReference type="RefSeq" id="WP_106197488.1">
    <property type="nucleotide sequence ID" value="NZ_JAXEIU010000026.1"/>
</dbReference>
<dbReference type="InterPro" id="IPR036291">
    <property type="entry name" value="NAD(P)-bd_dom_sf"/>
</dbReference>
<dbReference type="PANTHER" id="PTHR43245">
    <property type="entry name" value="BIFUNCTIONAL POLYMYXIN RESISTANCE PROTEIN ARNA"/>
    <property type="match status" value="1"/>
</dbReference>
<proteinExistence type="predicted"/>
<gene>
    <name evidence="2" type="ORF">B0H50_10187</name>
</gene>
<dbReference type="Gene3D" id="3.40.50.720">
    <property type="entry name" value="NAD(P)-binding Rossmann-like Domain"/>
    <property type="match status" value="1"/>
</dbReference>
<dbReference type="Pfam" id="PF01370">
    <property type="entry name" value="Epimerase"/>
    <property type="match status" value="1"/>
</dbReference>
<evidence type="ECO:0000259" key="1">
    <source>
        <dbReference type="Pfam" id="PF01370"/>
    </source>
</evidence>
<protein>
    <submittedName>
        <fullName evidence="2">UDP-apiose/xylose synthase</fullName>
    </submittedName>
</protein>
<keyword evidence="3" id="KW-1185">Reference proteome</keyword>
<name>A0ABX5LNT7_9BACT</name>
<dbReference type="Proteomes" id="UP000245523">
    <property type="component" value="Unassembled WGS sequence"/>
</dbReference>
<evidence type="ECO:0000313" key="3">
    <source>
        <dbReference type="Proteomes" id="UP000245523"/>
    </source>
</evidence>
<feature type="domain" description="NAD-dependent epimerase/dehydratase" evidence="1">
    <location>
        <begin position="6"/>
        <end position="256"/>
    </location>
</feature>